<dbReference type="PROSITE" id="PS50970">
    <property type="entry name" value="HCY"/>
    <property type="match status" value="1"/>
</dbReference>
<feature type="binding site" evidence="3">
    <location>
        <position position="202"/>
    </location>
    <ligand>
        <name>Zn(2+)</name>
        <dbReference type="ChEBI" id="CHEBI:29105"/>
    </ligand>
</feature>
<dbReference type="InterPro" id="IPR017226">
    <property type="entry name" value="BHMT-like"/>
</dbReference>
<evidence type="ECO:0000256" key="1">
    <source>
        <dbReference type="ARBA" id="ARBA00022603"/>
    </source>
</evidence>
<keyword evidence="3" id="KW-0479">Metal-binding</keyword>
<keyword evidence="6" id="KW-1185">Reference proteome</keyword>
<dbReference type="RefSeq" id="WP_050662227.1">
    <property type="nucleotide sequence ID" value="NZ_CP118494.1"/>
</dbReference>
<dbReference type="Gene3D" id="3.20.20.330">
    <property type="entry name" value="Homocysteine-binding-like domain"/>
    <property type="match status" value="1"/>
</dbReference>
<evidence type="ECO:0000259" key="4">
    <source>
        <dbReference type="PROSITE" id="PS50970"/>
    </source>
</evidence>
<evidence type="ECO:0000313" key="5">
    <source>
        <dbReference type="EMBL" id="KNX42110.1"/>
    </source>
</evidence>
<dbReference type="OrthoDB" id="9803687at2"/>
<reference evidence="6" key="1">
    <citation type="submission" date="2015-07" db="EMBL/GenBank/DDBJ databases">
        <title>Draft Genome Sequence of Roseovarius tolerans EL-164, a producer of N-Acylated Alanine Methyl Esters (NAMEs).</title>
        <authorList>
            <person name="Voget S."/>
            <person name="Bruns H."/>
            <person name="Wagner-Doebler I."/>
            <person name="Schulz S."/>
            <person name="Daniel R."/>
        </authorList>
    </citation>
    <scope>NUCLEOTIDE SEQUENCE [LARGE SCALE GENOMIC DNA]</scope>
    <source>
        <strain evidence="6">EL-164</strain>
    </source>
</reference>
<dbReference type="PIRSF" id="PIRSF037505">
    <property type="entry name" value="Betaine_HMT"/>
    <property type="match status" value="1"/>
</dbReference>
<dbReference type="AlphaFoldDB" id="A0A0L6CWT0"/>
<dbReference type="PATRIC" id="fig|74031.6.peg.1341"/>
<comment type="caution">
    <text evidence="5">The sequence shown here is derived from an EMBL/GenBank/DDBJ whole genome shotgun (WGS) entry which is preliminary data.</text>
</comment>
<keyword evidence="1 3" id="KW-0489">Methyltransferase</keyword>
<accession>A0A0L6CWT0</accession>
<dbReference type="GO" id="GO:0008168">
    <property type="term" value="F:methyltransferase activity"/>
    <property type="evidence" value="ECO:0007669"/>
    <property type="project" value="UniProtKB-UniRule"/>
</dbReference>
<dbReference type="InterPro" id="IPR036589">
    <property type="entry name" value="HCY_dom_sf"/>
</dbReference>
<dbReference type="PANTHER" id="PTHR11103">
    <property type="entry name" value="SLR1189 PROTEIN"/>
    <property type="match status" value="1"/>
</dbReference>
<organism evidence="5 6">
    <name type="scientific">Roseovarius tolerans</name>
    <dbReference type="NCBI Taxonomy" id="74031"/>
    <lineage>
        <taxon>Bacteria</taxon>
        <taxon>Pseudomonadati</taxon>
        <taxon>Pseudomonadota</taxon>
        <taxon>Alphaproteobacteria</taxon>
        <taxon>Rhodobacterales</taxon>
        <taxon>Roseobacteraceae</taxon>
        <taxon>Roseovarius</taxon>
    </lineage>
</organism>
<dbReference type="Proteomes" id="UP000037046">
    <property type="component" value="Unassembled WGS sequence"/>
</dbReference>
<evidence type="ECO:0000256" key="3">
    <source>
        <dbReference type="PROSITE-ProRule" id="PRU00333"/>
    </source>
</evidence>
<dbReference type="SUPFAM" id="SSF82282">
    <property type="entry name" value="Homocysteine S-methyltransferase"/>
    <property type="match status" value="1"/>
</dbReference>
<feature type="binding site" evidence="3">
    <location>
        <position position="275"/>
    </location>
    <ligand>
        <name>Zn(2+)</name>
        <dbReference type="ChEBI" id="CHEBI:29105"/>
    </ligand>
</feature>
<name>A0A0L6CWT0_9RHOB</name>
<keyword evidence="2 3" id="KW-0808">Transferase</keyword>
<dbReference type="GO" id="GO:0009086">
    <property type="term" value="P:methionine biosynthetic process"/>
    <property type="evidence" value="ECO:0007669"/>
    <property type="project" value="InterPro"/>
</dbReference>
<keyword evidence="3" id="KW-0862">Zinc</keyword>
<dbReference type="GO" id="GO:0008270">
    <property type="term" value="F:zinc ion binding"/>
    <property type="evidence" value="ECO:0007669"/>
    <property type="project" value="InterPro"/>
</dbReference>
<dbReference type="STRING" id="74031.SAMN04488077_11369"/>
<dbReference type="InterPro" id="IPR003726">
    <property type="entry name" value="HCY_dom"/>
</dbReference>
<comment type="cofactor">
    <cofactor evidence="3">
        <name>Zn(2+)</name>
        <dbReference type="ChEBI" id="CHEBI:29105"/>
    </cofactor>
</comment>
<evidence type="ECO:0000313" key="6">
    <source>
        <dbReference type="Proteomes" id="UP000037046"/>
    </source>
</evidence>
<gene>
    <name evidence="5" type="primary">mmuM</name>
    <name evidence="5" type="ORF">ROTO_13130</name>
</gene>
<dbReference type="EC" id="2.1.1.10" evidence="5"/>
<dbReference type="EMBL" id="LGVV01000012">
    <property type="protein sequence ID" value="KNX42110.1"/>
    <property type="molecule type" value="Genomic_DNA"/>
</dbReference>
<feature type="binding site" evidence="3">
    <location>
        <position position="276"/>
    </location>
    <ligand>
        <name>Zn(2+)</name>
        <dbReference type="ChEBI" id="CHEBI:29105"/>
    </ligand>
</feature>
<dbReference type="PANTHER" id="PTHR11103:SF18">
    <property type="entry name" value="SLR1189 PROTEIN"/>
    <property type="match status" value="1"/>
</dbReference>
<evidence type="ECO:0000256" key="2">
    <source>
        <dbReference type="ARBA" id="ARBA00022679"/>
    </source>
</evidence>
<sequence length="298" mass="30981">MTDITLLDGSIGQELVKRSGDRATPLWSTQVMMDHPQIVRDVHDAYFAAGATVATTNTYAVLRDRLVRVGLEDEVGHLADVAVSAAIAARDAHGAGRVAGAVGPLVQSYRPDLCPPAKEAALIYAEPVAAIAPRVDLLLFETMCSVDQARGACLAAQTAGLPLWLAVSAMDEDGTRLRSGEPLSALAPLLAEFTPAAILINCSPPEAITQGLPHIAAFGLPFGAYANGFTRISEGFLGAAPTVDALEQRGDLGPAVYAEAAMGWIAAGASIVGGCCEVGPDHIAELARRIREAGHEIV</sequence>
<protein>
    <submittedName>
        <fullName evidence="5">Homocysteine S-methyltransferase</fullName>
        <ecNumber evidence="5">2.1.1.10</ecNumber>
    </submittedName>
</protein>
<dbReference type="Pfam" id="PF02574">
    <property type="entry name" value="S-methyl_trans"/>
    <property type="match status" value="1"/>
</dbReference>
<feature type="domain" description="Hcy-binding" evidence="4">
    <location>
        <begin position="1"/>
        <end position="290"/>
    </location>
</feature>
<dbReference type="GO" id="GO:0032259">
    <property type="term" value="P:methylation"/>
    <property type="evidence" value="ECO:0007669"/>
    <property type="project" value="UniProtKB-KW"/>
</dbReference>
<proteinExistence type="predicted"/>